<evidence type="ECO:0000256" key="3">
    <source>
        <dbReference type="ARBA" id="ARBA00023186"/>
    </source>
</evidence>
<organism evidence="5 6">
    <name type="scientific">Salinarimonas soli</name>
    <dbReference type="NCBI Taxonomy" id="1638099"/>
    <lineage>
        <taxon>Bacteria</taxon>
        <taxon>Pseudomonadati</taxon>
        <taxon>Pseudomonadota</taxon>
        <taxon>Alphaproteobacteria</taxon>
        <taxon>Hyphomicrobiales</taxon>
        <taxon>Salinarimonadaceae</taxon>
        <taxon>Salinarimonas</taxon>
    </lineage>
</organism>
<dbReference type="GO" id="GO:0043461">
    <property type="term" value="P:proton-transporting ATP synthase complex assembly"/>
    <property type="evidence" value="ECO:0007669"/>
    <property type="project" value="InterPro"/>
</dbReference>
<sequence length="265" mass="28306">MSDTSSPGWFGDEPEPVDPTKSARQGARASLPKRFYETAAVTPEEGGFVLTLDGRPARTPARKPLSFPTRALGEAVAAEWQAQGPSIDPATMPLTRLANSAIDGVADQREAVIDDLVKYAGSDLVCYRAGEPERLVAEQAGAWDPILAALRDGVGAQFVLSQGVTFVEQPESATAAVRAWIEREPSAFRLAGLHVMTTLTGSVLIAIALALGRLDPQAAWDAAHADELYQESVWGKDAQAMARREARYADFLAAARTYELAGPEA</sequence>
<evidence type="ECO:0000313" key="5">
    <source>
        <dbReference type="EMBL" id="KAA2234605.1"/>
    </source>
</evidence>
<keyword evidence="6" id="KW-1185">Reference proteome</keyword>
<dbReference type="OrthoDB" id="9797825at2"/>
<evidence type="ECO:0000256" key="1">
    <source>
        <dbReference type="ARBA" id="ARBA00008231"/>
    </source>
</evidence>
<protein>
    <submittedName>
        <fullName evidence="5">ATPase</fullName>
    </submittedName>
</protein>
<dbReference type="InterPro" id="IPR011419">
    <property type="entry name" value="ATP12_ATP_synth-F1-assembly"/>
</dbReference>
<evidence type="ECO:0000313" key="6">
    <source>
        <dbReference type="Proteomes" id="UP000323142"/>
    </source>
</evidence>
<reference evidence="5 6" key="1">
    <citation type="submission" date="2019-09" db="EMBL/GenBank/DDBJ databases">
        <title>Salinarimonas rosea gen. nov., sp. nov., a new member of the a-2 subgroup of the Proteobacteria.</title>
        <authorList>
            <person name="Liu J."/>
        </authorList>
    </citation>
    <scope>NUCLEOTIDE SEQUENCE [LARGE SCALE GENOMIC DNA]</scope>
    <source>
        <strain evidence="5 6">BN140002</strain>
    </source>
</reference>
<comment type="similarity">
    <text evidence="1">Belongs to the ATP12 family.</text>
</comment>
<dbReference type="InterPro" id="IPR042272">
    <property type="entry name" value="ATP12_ATP_synth-F1-assembly_N"/>
</dbReference>
<dbReference type="PANTHER" id="PTHR21013:SF10">
    <property type="entry name" value="ATP SYNTHASE MITOCHONDRIAL F1 COMPLEX ASSEMBLY FACTOR 2"/>
    <property type="match status" value="1"/>
</dbReference>
<dbReference type="SUPFAM" id="SSF160909">
    <property type="entry name" value="ATP12-like"/>
    <property type="match status" value="1"/>
</dbReference>
<keyword evidence="3" id="KW-0143">Chaperone</keyword>
<dbReference type="Gene3D" id="3.30.2180.10">
    <property type="entry name" value="ATP12-like"/>
    <property type="match status" value="1"/>
</dbReference>
<dbReference type="Pfam" id="PF07542">
    <property type="entry name" value="ATP12"/>
    <property type="match status" value="1"/>
</dbReference>
<accession>A0A5B2V7Q1</accession>
<keyword evidence="2" id="KW-0809">Transit peptide</keyword>
<proteinExistence type="inferred from homology"/>
<reference evidence="5 6" key="2">
    <citation type="submission" date="2019-09" db="EMBL/GenBank/DDBJ databases">
        <authorList>
            <person name="Jin C."/>
        </authorList>
    </citation>
    <scope>NUCLEOTIDE SEQUENCE [LARGE SCALE GENOMIC DNA]</scope>
    <source>
        <strain evidence="5 6">BN140002</strain>
    </source>
</reference>
<name>A0A5B2V7Q1_9HYPH</name>
<dbReference type="RefSeq" id="WP_149822085.1">
    <property type="nucleotide sequence ID" value="NZ_VUOA01000047.1"/>
</dbReference>
<gene>
    <name evidence="5" type="ORF">F0L46_23685</name>
</gene>
<feature type="region of interest" description="Disordered" evidence="4">
    <location>
        <begin position="1"/>
        <end position="30"/>
    </location>
</feature>
<comment type="caution">
    <text evidence="5">The sequence shown here is derived from an EMBL/GenBank/DDBJ whole genome shotgun (WGS) entry which is preliminary data.</text>
</comment>
<evidence type="ECO:0000256" key="2">
    <source>
        <dbReference type="ARBA" id="ARBA00022946"/>
    </source>
</evidence>
<dbReference type="Proteomes" id="UP000323142">
    <property type="component" value="Unassembled WGS sequence"/>
</dbReference>
<dbReference type="PANTHER" id="PTHR21013">
    <property type="entry name" value="ATP SYNTHASE MITOCHONDRIAL F1 COMPLEX ASSEMBLY FACTOR 2/ATP12 PROTEIN, MITOCHONDRIAL PRECURSOR"/>
    <property type="match status" value="1"/>
</dbReference>
<dbReference type="Gene3D" id="1.10.3580.10">
    <property type="entry name" value="ATP12 ATPase"/>
    <property type="match status" value="1"/>
</dbReference>
<dbReference type="EMBL" id="VUOA01000047">
    <property type="protein sequence ID" value="KAA2234605.1"/>
    <property type="molecule type" value="Genomic_DNA"/>
</dbReference>
<dbReference type="AlphaFoldDB" id="A0A5B2V7Q1"/>
<evidence type="ECO:0000256" key="4">
    <source>
        <dbReference type="SAM" id="MobiDB-lite"/>
    </source>
</evidence>
<dbReference type="InterPro" id="IPR023335">
    <property type="entry name" value="ATP12_ortho_dom_sf"/>
</dbReference>